<protein>
    <submittedName>
        <fullName evidence="2">Uncharacterized protein</fullName>
    </submittedName>
</protein>
<dbReference type="EMBL" id="LT607413">
    <property type="protein sequence ID" value="SCF23324.1"/>
    <property type="molecule type" value="Genomic_DNA"/>
</dbReference>
<evidence type="ECO:0000313" key="3">
    <source>
        <dbReference type="Proteomes" id="UP000198253"/>
    </source>
</evidence>
<dbReference type="Proteomes" id="UP000198253">
    <property type="component" value="Chromosome I"/>
</dbReference>
<evidence type="ECO:0000313" key="2">
    <source>
        <dbReference type="EMBL" id="SCF23324.1"/>
    </source>
</evidence>
<name>A0A1C4YRP4_MICEC</name>
<sequence length="60" mass="6901">MATASWRPNNTRSGRSGAIWNQGVGERPTEVRRDRDDRRHQLGAVRYEATIHLAAINEWL</sequence>
<dbReference type="AlphaFoldDB" id="A0A1C4YRP4"/>
<feature type="region of interest" description="Disordered" evidence="1">
    <location>
        <begin position="1"/>
        <end position="37"/>
    </location>
</feature>
<dbReference type="InParanoid" id="A0A1C4YRP4"/>
<evidence type="ECO:0000256" key="1">
    <source>
        <dbReference type="SAM" id="MobiDB-lite"/>
    </source>
</evidence>
<gene>
    <name evidence="2" type="ORF">GA0070618_4282</name>
</gene>
<reference evidence="3" key="1">
    <citation type="submission" date="2016-06" db="EMBL/GenBank/DDBJ databases">
        <authorList>
            <person name="Varghese N."/>
            <person name="Submissions Spin"/>
        </authorList>
    </citation>
    <scope>NUCLEOTIDE SEQUENCE [LARGE SCALE GENOMIC DNA]</scope>
    <source>
        <strain evidence="3">DSM 43816</strain>
    </source>
</reference>
<proteinExistence type="predicted"/>
<feature type="compositionally biased region" description="Basic and acidic residues" evidence="1">
    <location>
        <begin position="27"/>
        <end position="37"/>
    </location>
</feature>
<organism evidence="2 3">
    <name type="scientific">Micromonospora echinospora</name>
    <name type="common">Micromonospora purpurea</name>
    <dbReference type="NCBI Taxonomy" id="1877"/>
    <lineage>
        <taxon>Bacteria</taxon>
        <taxon>Bacillati</taxon>
        <taxon>Actinomycetota</taxon>
        <taxon>Actinomycetes</taxon>
        <taxon>Micromonosporales</taxon>
        <taxon>Micromonosporaceae</taxon>
        <taxon>Micromonospora</taxon>
    </lineage>
</organism>
<feature type="compositionally biased region" description="Polar residues" evidence="1">
    <location>
        <begin position="1"/>
        <end position="14"/>
    </location>
</feature>
<keyword evidence="3" id="KW-1185">Reference proteome</keyword>
<accession>A0A1C4YRP4</accession>